<dbReference type="InterPro" id="IPR005122">
    <property type="entry name" value="Uracil-DNA_glycosylase-like"/>
</dbReference>
<dbReference type="GO" id="GO:0008263">
    <property type="term" value="F:pyrimidine-specific mismatch base pair DNA N-glycosylase activity"/>
    <property type="evidence" value="ECO:0007669"/>
    <property type="project" value="TreeGrafter"/>
</dbReference>
<dbReference type="GO" id="GO:0004844">
    <property type="term" value="F:uracil DNA N-glycosylase activity"/>
    <property type="evidence" value="ECO:0007669"/>
    <property type="project" value="TreeGrafter"/>
</dbReference>
<keyword evidence="6" id="KW-1185">Reference proteome</keyword>
<feature type="domain" description="Uracil-DNA glycosylase-like" evidence="4">
    <location>
        <begin position="23"/>
        <end position="184"/>
    </location>
</feature>
<dbReference type="PANTHER" id="PTHR12159">
    <property type="entry name" value="G/T AND G/U MISMATCH-SPECIFIC DNA GLYCOSYLASE"/>
    <property type="match status" value="1"/>
</dbReference>
<evidence type="ECO:0000256" key="1">
    <source>
        <dbReference type="ARBA" id="ARBA00022763"/>
    </source>
</evidence>
<dbReference type="AlphaFoldDB" id="A0A1G7QCI3"/>
<dbReference type="PANTHER" id="PTHR12159:SF9">
    <property type="entry name" value="G_T MISMATCH-SPECIFIC THYMINE DNA GLYCOSYLASE"/>
    <property type="match status" value="1"/>
</dbReference>
<name>A0A1G7QCI3_9ACTN</name>
<evidence type="ECO:0000313" key="5">
    <source>
        <dbReference type="EMBL" id="SDF96277.1"/>
    </source>
</evidence>
<keyword evidence="3" id="KW-0234">DNA repair</keyword>
<organism evidence="5 6">
    <name type="scientific">Klenkia brasiliensis</name>
    <dbReference type="NCBI Taxonomy" id="333142"/>
    <lineage>
        <taxon>Bacteria</taxon>
        <taxon>Bacillati</taxon>
        <taxon>Actinomycetota</taxon>
        <taxon>Actinomycetes</taxon>
        <taxon>Geodermatophilales</taxon>
        <taxon>Geodermatophilaceae</taxon>
        <taxon>Klenkia</taxon>
    </lineage>
</organism>
<dbReference type="Pfam" id="PF03167">
    <property type="entry name" value="UDG"/>
    <property type="match status" value="1"/>
</dbReference>
<dbReference type="InterPro" id="IPR036895">
    <property type="entry name" value="Uracil-DNA_glycosylase-like_sf"/>
</dbReference>
<gene>
    <name evidence="5" type="ORF">SAMN05660324_1444</name>
</gene>
<dbReference type="EMBL" id="FNCF01000002">
    <property type="protein sequence ID" value="SDF96277.1"/>
    <property type="molecule type" value="Genomic_DNA"/>
</dbReference>
<dbReference type="SUPFAM" id="SSF52141">
    <property type="entry name" value="Uracil-DNA glycosylase-like"/>
    <property type="match status" value="1"/>
</dbReference>
<reference evidence="6" key="1">
    <citation type="submission" date="2016-10" db="EMBL/GenBank/DDBJ databases">
        <authorList>
            <person name="Varghese N."/>
            <person name="Submissions S."/>
        </authorList>
    </citation>
    <scope>NUCLEOTIDE SEQUENCE [LARGE SCALE GENOMIC DNA]</scope>
    <source>
        <strain evidence="6">DSM 44526</strain>
    </source>
</reference>
<dbReference type="Gene3D" id="3.40.470.10">
    <property type="entry name" value="Uracil-DNA glycosylase-like domain"/>
    <property type="match status" value="1"/>
</dbReference>
<dbReference type="SMART" id="SM00987">
    <property type="entry name" value="UreE_C"/>
    <property type="match status" value="1"/>
</dbReference>
<evidence type="ECO:0000313" key="6">
    <source>
        <dbReference type="Proteomes" id="UP000198863"/>
    </source>
</evidence>
<keyword evidence="1" id="KW-0227">DNA damage</keyword>
<proteinExistence type="predicted"/>
<keyword evidence="2" id="KW-0378">Hydrolase</keyword>
<sequence length="213" mass="22126">MIGDEMRFTRSELLAFAGAEVPDLLPPGRVRLLFVGINPGLWTAAVQTHFARPGNRFYPALLRAGVLTEPVDAGAGMTDADRARFTGAGIGITNLVRRATARADELTAAELRDGGARLVRLVTERRPAVVAVAGVTAFRQAFGVPRARTGRQDVLPAGWPDGVQLWVVPNPSGLNAHDTVETLAAAYGEVARAAGVGSGGVRPGSGRAGGSPA</sequence>
<protein>
    <submittedName>
        <fullName evidence="5">G/U mismatch-specific uracil-DNA glycosylase</fullName>
    </submittedName>
</protein>
<evidence type="ECO:0000259" key="4">
    <source>
        <dbReference type="SMART" id="SM00986"/>
    </source>
</evidence>
<dbReference type="RefSeq" id="WP_242658209.1">
    <property type="nucleotide sequence ID" value="NZ_FNCF01000002.1"/>
</dbReference>
<accession>A0A1G7QCI3</accession>
<dbReference type="GO" id="GO:0006285">
    <property type="term" value="P:base-excision repair, AP site formation"/>
    <property type="evidence" value="ECO:0007669"/>
    <property type="project" value="InterPro"/>
</dbReference>
<dbReference type="InterPro" id="IPR015637">
    <property type="entry name" value="MUG/TDG"/>
</dbReference>
<dbReference type="Proteomes" id="UP000198863">
    <property type="component" value="Unassembled WGS sequence"/>
</dbReference>
<evidence type="ECO:0000256" key="2">
    <source>
        <dbReference type="ARBA" id="ARBA00022801"/>
    </source>
</evidence>
<dbReference type="SMART" id="SM00986">
    <property type="entry name" value="UDG"/>
    <property type="match status" value="1"/>
</dbReference>
<evidence type="ECO:0000256" key="3">
    <source>
        <dbReference type="ARBA" id="ARBA00023204"/>
    </source>
</evidence>
<dbReference type="CDD" id="cd10028">
    <property type="entry name" value="UDG-F2_TDG_MUG"/>
    <property type="match status" value="1"/>
</dbReference>